<dbReference type="Gene3D" id="3.20.20.105">
    <property type="entry name" value="Queuine tRNA-ribosyltransferase-like"/>
    <property type="match status" value="1"/>
</dbReference>
<evidence type="ECO:0000256" key="1">
    <source>
        <dbReference type="ARBA" id="ARBA00022694"/>
    </source>
</evidence>
<dbReference type="Proteomes" id="UP000517106">
    <property type="component" value="Unassembled WGS sequence"/>
</dbReference>
<protein>
    <submittedName>
        <fullName evidence="4">Queuine tRNA-ribosyltransferase family protein</fullName>
    </submittedName>
</protein>
<dbReference type="AlphaFoldDB" id="A0A7W3UMS4"/>
<keyword evidence="1" id="KW-0819">tRNA processing</keyword>
<feature type="domain" description="tRNA-guanine(15) transglycosylase-like" evidence="3">
    <location>
        <begin position="14"/>
        <end position="358"/>
    </location>
</feature>
<dbReference type="GO" id="GO:0008616">
    <property type="term" value="P:tRNA queuosine(34) biosynthetic process"/>
    <property type="evidence" value="ECO:0007669"/>
    <property type="project" value="UniProtKB-KW"/>
</dbReference>
<proteinExistence type="predicted"/>
<name>A0A7W3UMS4_9LACO</name>
<dbReference type="NCBIfam" id="TIGR00449">
    <property type="entry name" value="tgt_general"/>
    <property type="match status" value="1"/>
</dbReference>
<dbReference type="PANTHER" id="PTHR46499:SF1">
    <property type="entry name" value="QUEUINE TRNA-RIBOSYLTRANSFERASE"/>
    <property type="match status" value="1"/>
</dbReference>
<dbReference type="EMBL" id="JACIVA010000053">
    <property type="protein sequence ID" value="MBB1097945.1"/>
    <property type="molecule type" value="Genomic_DNA"/>
</dbReference>
<dbReference type="PANTHER" id="PTHR46499">
    <property type="entry name" value="QUEUINE TRNA-RIBOSYLTRANSFERASE"/>
    <property type="match status" value="1"/>
</dbReference>
<organism evidence="4 5">
    <name type="scientific">Limosilactobacillus rudii</name>
    <dbReference type="NCBI Taxonomy" id="2759755"/>
    <lineage>
        <taxon>Bacteria</taxon>
        <taxon>Bacillati</taxon>
        <taxon>Bacillota</taxon>
        <taxon>Bacilli</taxon>
        <taxon>Lactobacillales</taxon>
        <taxon>Lactobacillaceae</taxon>
        <taxon>Limosilactobacillus</taxon>
    </lineage>
</organism>
<dbReference type="GO" id="GO:0005737">
    <property type="term" value="C:cytoplasm"/>
    <property type="evidence" value="ECO:0007669"/>
    <property type="project" value="TreeGrafter"/>
</dbReference>
<sequence>MSTLEFFINDMAENARTGTLKINGHLVKTPALVQTGAELTKLTPFEVSQAGTTIVKINGLAWWLKYGEKLSEIGDLHRLYQWNGLLLVDLQTDYAYQLAKPRGKKQDGVRFHDPKTGQLKFWQPETALRVQEILGADILQSFNRADDYYAPVDDLAVGVDQTQAWLEINRSVAGMTLGTVVGGGLKKLRKNSIKAVAANNLAGYQISGIPATLSNQEFIRIINEVLTMLPSNQPRYLPTSTTLAQLIIAVLAGVDLIDSNLAAKKAAKGIALVGENLESLHLGRQHFSFDKQPIEPGCDCPVCQSGYSRALIHSLIIDGKFWGEQLLLRHNLFALNKMMTNFRQAIASQQIKSFIQELL</sequence>
<dbReference type="InterPro" id="IPR050076">
    <property type="entry name" value="ArchSynthase1/Queuine_TRR"/>
</dbReference>
<reference evidence="4 5" key="1">
    <citation type="submission" date="2020-07" db="EMBL/GenBank/DDBJ databases">
        <title>Description of Limosilactobacillus balticus sp. nov., Limosilactobacillus agrestis sp. nov., Limosilactobacillus albertensis sp. nov., Limosilactobacillus rudii sp. nov., Limosilactobacillus fastidiosus sp. nov., five novel Limosilactobacillus species isolated from the vertebrate gastrointestinal tract, and proposal of 6 subspecies of Limosilactobacillus reuteri adapted to the gastrointestinal tract of specific vertebrate hosts.</title>
        <authorList>
            <person name="Li F."/>
            <person name="Cheng C."/>
            <person name="Zheng J."/>
            <person name="Quevedo R.M."/>
            <person name="Li J."/>
            <person name="Roos S."/>
            <person name="Gaenzle M.G."/>
            <person name="Walter J."/>
        </authorList>
    </citation>
    <scope>NUCLEOTIDE SEQUENCE [LARGE SCALE GENOMIC DNA]</scope>
    <source>
        <strain evidence="4 5">STM2_1</strain>
    </source>
</reference>
<dbReference type="InterPro" id="IPR036511">
    <property type="entry name" value="TGT-like_sf"/>
</dbReference>
<gene>
    <name evidence="4" type="ORF">H5S09_08355</name>
</gene>
<comment type="caution">
    <text evidence="4">The sequence shown here is derived from an EMBL/GenBank/DDBJ whole genome shotgun (WGS) entry which is preliminary data.</text>
</comment>
<dbReference type="GO" id="GO:0016740">
    <property type="term" value="F:transferase activity"/>
    <property type="evidence" value="ECO:0007669"/>
    <property type="project" value="UniProtKB-KW"/>
</dbReference>
<evidence type="ECO:0000259" key="3">
    <source>
        <dbReference type="Pfam" id="PF01702"/>
    </source>
</evidence>
<dbReference type="Pfam" id="PF01702">
    <property type="entry name" value="TGT"/>
    <property type="match status" value="1"/>
</dbReference>
<evidence type="ECO:0000256" key="2">
    <source>
        <dbReference type="ARBA" id="ARBA00022785"/>
    </source>
</evidence>
<evidence type="ECO:0000313" key="4">
    <source>
        <dbReference type="EMBL" id="MBB1097945.1"/>
    </source>
</evidence>
<accession>A0A7W3UMS4</accession>
<keyword evidence="4" id="KW-0808">Transferase</keyword>
<dbReference type="RefSeq" id="WP_182596655.1">
    <property type="nucleotide sequence ID" value="NZ_JACIVA010000053.1"/>
</dbReference>
<evidence type="ECO:0000313" key="5">
    <source>
        <dbReference type="Proteomes" id="UP000517106"/>
    </source>
</evidence>
<dbReference type="SUPFAM" id="SSF51713">
    <property type="entry name" value="tRNA-guanine transglycosylase"/>
    <property type="match status" value="1"/>
</dbReference>
<keyword evidence="2" id="KW-0671">Queuosine biosynthesis</keyword>
<dbReference type="InterPro" id="IPR002616">
    <property type="entry name" value="tRNA_ribo_trans-like"/>
</dbReference>
<keyword evidence="5" id="KW-1185">Reference proteome</keyword>